<protein>
    <submittedName>
        <fullName evidence="3">DUF4062 domain-containing protein</fullName>
    </submittedName>
</protein>
<organism evidence="3 4">
    <name type="scientific">Marinomonas primoryensis</name>
    <dbReference type="NCBI Taxonomy" id="178399"/>
    <lineage>
        <taxon>Bacteria</taxon>
        <taxon>Pseudomonadati</taxon>
        <taxon>Pseudomonadota</taxon>
        <taxon>Gammaproteobacteria</taxon>
        <taxon>Oceanospirillales</taxon>
        <taxon>Oceanospirillaceae</taxon>
        <taxon>Marinomonas</taxon>
    </lineage>
</organism>
<dbReference type="RefSeq" id="WP_348577953.1">
    <property type="nucleotide sequence ID" value="NZ_JBDYKN010000029.1"/>
</dbReference>
<accession>A0ABV0L5S3</accession>
<proteinExistence type="predicted"/>
<dbReference type="EMBL" id="JBDYKN010000029">
    <property type="protein sequence ID" value="MEP7731424.1"/>
    <property type="molecule type" value="Genomic_DNA"/>
</dbReference>
<feature type="coiled-coil region" evidence="1">
    <location>
        <begin position="189"/>
        <end position="216"/>
    </location>
</feature>
<dbReference type="Proteomes" id="UP001471651">
    <property type="component" value="Unassembled WGS sequence"/>
</dbReference>
<keyword evidence="4" id="KW-1185">Reference proteome</keyword>
<reference evidence="3 4" key="1">
    <citation type="submission" date="2024-05" db="EMBL/GenBank/DDBJ databases">
        <authorList>
            <person name="Busch G.E."/>
            <person name="Sharma I."/>
        </authorList>
    </citation>
    <scope>NUCLEOTIDE SEQUENCE [LARGE SCALE GENOMIC DNA]</scope>
    <source>
        <strain evidence="3 4">23GB23</strain>
    </source>
</reference>
<evidence type="ECO:0000259" key="2">
    <source>
        <dbReference type="Pfam" id="PF13271"/>
    </source>
</evidence>
<evidence type="ECO:0000313" key="4">
    <source>
        <dbReference type="Proteomes" id="UP001471651"/>
    </source>
</evidence>
<gene>
    <name evidence="3" type="ORF">ABKW32_18410</name>
</gene>
<feature type="domain" description="DUF4062" evidence="2">
    <location>
        <begin position="5"/>
        <end position="91"/>
    </location>
</feature>
<sequence length="356" mass="41398">MAIPKVFISSTCFDLSEIREQLSKFVSSFGFDPILSDHGDVFYHPDLHTHEACVHEVSNCQLFILIIGGRYGGSYTVDKTKSITNAEYEAAINHGIPVFTYIKKDVLSDHHIYTTNSKSEIANQITYPSITKQNDSLSIFNFINQVRRQNKNNSYEGFDNFGQIESHLRKQWAGMFFDFLRTKEIKSQIDATNHLLENLKSSNKKLEDIVKNLYINTSKDKELAQFQIDQIELSSKMFDFYNISLDVNLVGKDINKLKMKSAVELSKIIPNNNSWKEYLKKTSPLSIDYVDQDIDFNNEFEGIYIVIYNYRIDKFIDTDDISIIKSIYNKYICKSSEEQRLKFFKYFISSLNFDQN</sequence>
<keyword evidence="1" id="KW-0175">Coiled coil</keyword>
<dbReference type="Pfam" id="PF13271">
    <property type="entry name" value="DUF4062"/>
    <property type="match status" value="1"/>
</dbReference>
<dbReference type="InterPro" id="IPR025139">
    <property type="entry name" value="DUF4062"/>
</dbReference>
<comment type="caution">
    <text evidence="3">The sequence shown here is derived from an EMBL/GenBank/DDBJ whole genome shotgun (WGS) entry which is preliminary data.</text>
</comment>
<evidence type="ECO:0000313" key="3">
    <source>
        <dbReference type="EMBL" id="MEP7731424.1"/>
    </source>
</evidence>
<evidence type="ECO:0000256" key="1">
    <source>
        <dbReference type="SAM" id="Coils"/>
    </source>
</evidence>
<name>A0ABV0L5S3_9GAMM</name>